<dbReference type="AlphaFoldDB" id="A0AA39DGY1"/>
<keyword evidence="3" id="KW-1185">Reference proteome</keyword>
<feature type="signal peptide" evidence="1">
    <location>
        <begin position="1"/>
        <end position="24"/>
    </location>
</feature>
<reference evidence="2 3" key="1">
    <citation type="journal article" date="2023" name="BMC Biotechnol.">
        <title>Vitis rotundifolia cv Carlos genome sequencing.</title>
        <authorList>
            <person name="Huff M."/>
            <person name="Hulse-Kemp A."/>
            <person name="Scheffler B."/>
            <person name="Youngblood R."/>
            <person name="Simpson S."/>
            <person name="Babiker E."/>
            <person name="Staton M."/>
        </authorList>
    </citation>
    <scope>NUCLEOTIDE SEQUENCE [LARGE SCALE GENOMIC DNA]</scope>
    <source>
        <tissue evidence="2">Leaf</tissue>
    </source>
</reference>
<protein>
    <submittedName>
        <fullName evidence="2">Uncharacterized protein</fullName>
    </submittedName>
</protein>
<dbReference type="Proteomes" id="UP001168098">
    <property type="component" value="Unassembled WGS sequence"/>
</dbReference>
<feature type="chain" id="PRO_5041376875" evidence="1">
    <location>
        <begin position="25"/>
        <end position="109"/>
    </location>
</feature>
<dbReference type="EMBL" id="JARBHA010000014">
    <property type="protein sequence ID" value="KAJ9683696.1"/>
    <property type="molecule type" value="Genomic_DNA"/>
</dbReference>
<sequence length="109" mass="11659">MAKVFALFLLALLAISMLHTTVLASHGHGGHHYNQNARHSARGGAARRSTTNLACSSVRNAAKSACAFPQGIMASYGLLDFAVSGHFWKMTQVIVHDAMESLHWGLSLG</sequence>
<comment type="caution">
    <text evidence="2">The sequence shown here is derived from an EMBL/GenBank/DDBJ whole genome shotgun (WGS) entry which is preliminary data.</text>
</comment>
<evidence type="ECO:0000313" key="3">
    <source>
        <dbReference type="Proteomes" id="UP001168098"/>
    </source>
</evidence>
<evidence type="ECO:0000313" key="2">
    <source>
        <dbReference type="EMBL" id="KAJ9683696.1"/>
    </source>
</evidence>
<evidence type="ECO:0000256" key="1">
    <source>
        <dbReference type="SAM" id="SignalP"/>
    </source>
</evidence>
<keyword evidence="1" id="KW-0732">Signal</keyword>
<proteinExistence type="predicted"/>
<accession>A0AA39DGY1</accession>
<organism evidence="2 3">
    <name type="scientific">Vitis rotundifolia</name>
    <name type="common">Muscadine grape</name>
    <dbReference type="NCBI Taxonomy" id="103349"/>
    <lineage>
        <taxon>Eukaryota</taxon>
        <taxon>Viridiplantae</taxon>
        <taxon>Streptophyta</taxon>
        <taxon>Embryophyta</taxon>
        <taxon>Tracheophyta</taxon>
        <taxon>Spermatophyta</taxon>
        <taxon>Magnoliopsida</taxon>
        <taxon>eudicotyledons</taxon>
        <taxon>Gunneridae</taxon>
        <taxon>Pentapetalae</taxon>
        <taxon>rosids</taxon>
        <taxon>Vitales</taxon>
        <taxon>Vitaceae</taxon>
        <taxon>Viteae</taxon>
        <taxon>Vitis</taxon>
    </lineage>
</organism>
<gene>
    <name evidence="2" type="ORF">PVL29_019320</name>
</gene>
<name>A0AA39DGY1_VITRO</name>